<proteinExistence type="predicted"/>
<dbReference type="InterPro" id="IPR036236">
    <property type="entry name" value="Znf_C2H2_sf"/>
</dbReference>
<protein>
    <submittedName>
        <fullName evidence="10">E3 SUMO-protein ligase ZBED1-like</fullName>
    </submittedName>
</protein>
<evidence type="ECO:0000256" key="5">
    <source>
        <dbReference type="ARBA" id="ARBA00023163"/>
    </source>
</evidence>
<evidence type="ECO:0000256" key="3">
    <source>
        <dbReference type="ARBA" id="ARBA00022833"/>
    </source>
</evidence>
<dbReference type="KEGG" id="ipu:128634444"/>
<dbReference type="SUPFAM" id="SSF53098">
    <property type="entry name" value="Ribonuclease H-like"/>
    <property type="match status" value="1"/>
</dbReference>
<dbReference type="InterPro" id="IPR012337">
    <property type="entry name" value="RNaseH-like_sf"/>
</dbReference>
<organism evidence="9 10">
    <name type="scientific">Ictalurus punctatus</name>
    <name type="common">Channel catfish</name>
    <name type="synonym">Silurus punctatus</name>
    <dbReference type="NCBI Taxonomy" id="7998"/>
    <lineage>
        <taxon>Eukaryota</taxon>
        <taxon>Metazoa</taxon>
        <taxon>Chordata</taxon>
        <taxon>Craniata</taxon>
        <taxon>Vertebrata</taxon>
        <taxon>Euteleostomi</taxon>
        <taxon>Actinopterygii</taxon>
        <taxon>Neopterygii</taxon>
        <taxon>Teleostei</taxon>
        <taxon>Ostariophysi</taxon>
        <taxon>Siluriformes</taxon>
        <taxon>Ictaluridae</taxon>
        <taxon>Ictalurus</taxon>
    </lineage>
</organism>
<dbReference type="PANTHER" id="PTHR46481">
    <property type="entry name" value="ZINC FINGER BED DOMAIN-CONTAINING PROTEIN 4"/>
    <property type="match status" value="1"/>
</dbReference>
<dbReference type="PROSITE" id="PS50808">
    <property type="entry name" value="ZF_BED"/>
    <property type="match status" value="1"/>
</dbReference>
<sequence>MSRTQLATCVMTYTTGTQPVLGSVRVSSNTASFSYKMSTPDHNTNATERASTSEEKADEIVDKRGKTNSVVWKWFAYLSSDKLQVSERCKMFRRVVPTSSGNTSNLFHHLKQFHPIEYSESQKMRHYKGLSQPVSEISPGPTSPSPAVSKEKPMQQTRIAAFMPQDKQSKRYKDITKAVTNFLTKDMMPFSTVENVGFRKTMSVIDPRYDLPGLKYFSRTAIPTLYGEVRERVQEQLKSRSYFATTADLWSSRTSEPYLSLTVHFIDQDWKLVSLCLQTVYFPEDHTGEAIAAGLTDALASWGLSEERQVCITTDSRTNIIKAAELNRWRRLQCFGHRLNSAIEKVHQDKRVDRAVGVCKKGGGCLLILLEEETGPCSCSGGVSLATAQAHQ</sequence>
<dbReference type="InterPro" id="IPR052035">
    <property type="entry name" value="ZnF_BED_domain_contain"/>
</dbReference>
<evidence type="ECO:0000256" key="2">
    <source>
        <dbReference type="ARBA" id="ARBA00022771"/>
    </source>
</evidence>
<feature type="region of interest" description="Disordered" evidence="7">
    <location>
        <begin position="35"/>
        <end position="55"/>
    </location>
</feature>
<dbReference type="Proteomes" id="UP000221080">
    <property type="component" value="Chromosome 13"/>
</dbReference>
<feature type="region of interest" description="Disordered" evidence="7">
    <location>
        <begin position="127"/>
        <end position="153"/>
    </location>
</feature>
<reference evidence="9" key="1">
    <citation type="journal article" date="2016" name="Nat. Commun.">
        <title>The channel catfish genome sequence provides insights into the evolution of scale formation in teleosts.</title>
        <authorList>
            <person name="Liu Z."/>
            <person name="Liu S."/>
            <person name="Yao J."/>
            <person name="Bao L."/>
            <person name="Zhang J."/>
            <person name="Li Y."/>
            <person name="Jiang C."/>
            <person name="Sun L."/>
            <person name="Wang R."/>
            <person name="Zhang Y."/>
            <person name="Zhou T."/>
            <person name="Zeng Q."/>
            <person name="Fu Q."/>
            <person name="Gao S."/>
            <person name="Li N."/>
            <person name="Koren S."/>
            <person name="Jiang Y."/>
            <person name="Zimin A."/>
            <person name="Xu P."/>
            <person name="Phillippy A.M."/>
            <person name="Geng X."/>
            <person name="Song L."/>
            <person name="Sun F."/>
            <person name="Li C."/>
            <person name="Wang X."/>
            <person name="Chen A."/>
            <person name="Jin Y."/>
            <person name="Yuan Z."/>
            <person name="Yang Y."/>
            <person name="Tan S."/>
            <person name="Peatman E."/>
            <person name="Lu J."/>
            <person name="Qin Z."/>
            <person name="Dunham R."/>
            <person name="Li Z."/>
            <person name="Sonstegard T."/>
            <person name="Feng J."/>
            <person name="Danzmann R.G."/>
            <person name="Schroeder S."/>
            <person name="Scheffler B."/>
            <person name="Duke M.V."/>
            <person name="Ballard L."/>
            <person name="Kucuktas H."/>
            <person name="Kaltenboeck L."/>
            <person name="Liu H."/>
            <person name="Armbruster J."/>
            <person name="Xie Y."/>
            <person name="Kirby M.L."/>
            <person name="Tian Y."/>
            <person name="Flanagan M.E."/>
            <person name="Mu W."/>
            <person name="Waldbieser G.C."/>
        </authorList>
    </citation>
    <scope>NUCLEOTIDE SEQUENCE [LARGE SCALE GENOMIC DNA]</scope>
    <source>
        <strain evidence="9">SDA103</strain>
    </source>
</reference>
<dbReference type="SUPFAM" id="SSF57667">
    <property type="entry name" value="beta-beta-alpha zinc fingers"/>
    <property type="match status" value="1"/>
</dbReference>
<keyword evidence="5" id="KW-0804">Transcription</keyword>
<evidence type="ECO:0000256" key="7">
    <source>
        <dbReference type="SAM" id="MobiDB-lite"/>
    </source>
</evidence>
<keyword evidence="1" id="KW-0479">Metal-binding</keyword>
<evidence type="ECO:0000256" key="1">
    <source>
        <dbReference type="ARBA" id="ARBA00022723"/>
    </source>
</evidence>
<evidence type="ECO:0000313" key="10">
    <source>
        <dbReference type="RefSeq" id="XP_053540945.1"/>
    </source>
</evidence>
<dbReference type="SUPFAM" id="SSF140996">
    <property type="entry name" value="Hermes dimerisation domain"/>
    <property type="match status" value="1"/>
</dbReference>
<feature type="domain" description="BED-type" evidence="8">
    <location>
        <begin position="66"/>
        <end position="121"/>
    </location>
</feature>
<evidence type="ECO:0000256" key="4">
    <source>
        <dbReference type="ARBA" id="ARBA00023015"/>
    </source>
</evidence>
<dbReference type="PANTHER" id="PTHR46481:SF9">
    <property type="entry name" value="ZINC FINGER BED DOMAIN-CONTAINING PROTEIN 1-LIKE"/>
    <property type="match status" value="1"/>
</dbReference>
<keyword evidence="4" id="KW-0805">Transcription regulation</keyword>
<dbReference type="OrthoDB" id="10050977at2759"/>
<keyword evidence="9" id="KW-1185">Reference proteome</keyword>
<accession>A0A9F7RHU4</accession>
<evidence type="ECO:0000313" key="9">
    <source>
        <dbReference type="Proteomes" id="UP000221080"/>
    </source>
</evidence>
<name>A0A9F7RHU4_ICTPU</name>
<dbReference type="GO" id="GO:0008270">
    <property type="term" value="F:zinc ion binding"/>
    <property type="evidence" value="ECO:0007669"/>
    <property type="project" value="UniProtKB-KW"/>
</dbReference>
<dbReference type="RefSeq" id="XP_053540945.1">
    <property type="nucleotide sequence ID" value="XM_053684970.1"/>
</dbReference>
<dbReference type="GeneID" id="128634444"/>
<reference evidence="10" key="2">
    <citation type="submission" date="2025-08" db="UniProtKB">
        <authorList>
            <consortium name="RefSeq"/>
        </authorList>
    </citation>
    <scope>IDENTIFICATION</scope>
    <source>
        <tissue evidence="10">Blood</tissue>
    </source>
</reference>
<dbReference type="GO" id="GO:0003677">
    <property type="term" value="F:DNA binding"/>
    <property type="evidence" value="ECO:0007669"/>
    <property type="project" value="InterPro"/>
</dbReference>
<feature type="compositionally biased region" description="Polar residues" evidence="7">
    <location>
        <begin position="35"/>
        <end position="50"/>
    </location>
</feature>
<gene>
    <name evidence="10" type="primary">LOC128634444</name>
</gene>
<evidence type="ECO:0000256" key="6">
    <source>
        <dbReference type="PROSITE-ProRule" id="PRU00027"/>
    </source>
</evidence>
<dbReference type="AlphaFoldDB" id="A0A9F7RHU4"/>
<evidence type="ECO:0000259" key="8">
    <source>
        <dbReference type="PROSITE" id="PS50808"/>
    </source>
</evidence>
<keyword evidence="2 6" id="KW-0863">Zinc-finger</keyword>
<dbReference type="InterPro" id="IPR003656">
    <property type="entry name" value="Znf_BED"/>
</dbReference>
<keyword evidence="3" id="KW-0862">Zinc</keyword>